<keyword evidence="1" id="KW-0689">Ribosomal protein</keyword>
<dbReference type="EMBL" id="JACOPS010000003">
    <property type="protein sequence ID" value="MBC5728359.1"/>
    <property type="molecule type" value="Genomic_DNA"/>
</dbReference>
<name>A0ABR7HLD7_9FIRM</name>
<evidence type="ECO:0000256" key="2">
    <source>
        <dbReference type="ARBA" id="ARBA00023274"/>
    </source>
</evidence>
<organism evidence="3 4">
    <name type="scientific">Ruminococcus intestinalis</name>
    <dbReference type="NCBI Taxonomy" id="2763066"/>
    <lineage>
        <taxon>Bacteria</taxon>
        <taxon>Bacillati</taxon>
        <taxon>Bacillota</taxon>
        <taxon>Clostridia</taxon>
        <taxon>Eubacteriales</taxon>
        <taxon>Oscillospiraceae</taxon>
        <taxon>Ruminococcus</taxon>
    </lineage>
</organism>
<evidence type="ECO:0000313" key="3">
    <source>
        <dbReference type="EMBL" id="MBC5728359.1"/>
    </source>
</evidence>
<dbReference type="InterPro" id="IPR041985">
    <property type="entry name" value="Ribosomal_eL14_KOW"/>
</dbReference>
<keyword evidence="4" id="KW-1185">Reference proteome</keyword>
<sequence length="79" mass="8769">MNIQKGSIVRAKSGRDKGKFFLVLSVEGHFAFIADGKTRKLEKPKKKNLLHLAATTVVYTGSAETNPQIKRILSDLKND</sequence>
<proteinExistence type="predicted"/>
<dbReference type="RefSeq" id="WP_022234122.1">
    <property type="nucleotide sequence ID" value="NZ_JACOPS010000003.1"/>
</dbReference>
<evidence type="ECO:0000313" key="4">
    <source>
        <dbReference type="Proteomes" id="UP000636755"/>
    </source>
</evidence>
<accession>A0ABR7HLD7</accession>
<dbReference type="SUPFAM" id="SSF50104">
    <property type="entry name" value="Translation proteins SH3-like domain"/>
    <property type="match status" value="1"/>
</dbReference>
<gene>
    <name evidence="3" type="ORF">H8R91_07485</name>
</gene>
<comment type="caution">
    <text evidence="3">The sequence shown here is derived from an EMBL/GenBank/DDBJ whole genome shotgun (WGS) entry which is preliminary data.</text>
</comment>
<reference evidence="3 4" key="1">
    <citation type="submission" date="2020-08" db="EMBL/GenBank/DDBJ databases">
        <title>Genome public.</title>
        <authorList>
            <person name="Liu C."/>
            <person name="Sun Q."/>
        </authorList>
    </citation>
    <scope>NUCLEOTIDE SEQUENCE [LARGE SCALE GENOMIC DNA]</scope>
    <source>
        <strain evidence="3 4">NSJ-71</strain>
    </source>
</reference>
<dbReference type="InterPro" id="IPR008991">
    <property type="entry name" value="Translation_prot_SH3-like_sf"/>
</dbReference>
<keyword evidence="2" id="KW-0687">Ribonucleoprotein</keyword>
<protein>
    <submittedName>
        <fullName evidence="3">KOW domain-containing RNA-binding protein</fullName>
    </submittedName>
</protein>
<dbReference type="CDD" id="cd06088">
    <property type="entry name" value="KOW_RPL14"/>
    <property type="match status" value="1"/>
</dbReference>
<evidence type="ECO:0000256" key="1">
    <source>
        <dbReference type="ARBA" id="ARBA00022980"/>
    </source>
</evidence>
<dbReference type="Proteomes" id="UP000636755">
    <property type="component" value="Unassembled WGS sequence"/>
</dbReference>